<dbReference type="Proteomes" id="UP000034112">
    <property type="component" value="Unassembled WGS sequence"/>
</dbReference>
<sequence>MGGKTWSRQEERFFWKTIVPQSPKAVKPADRIHDWKVCAEIMQREMGVNARRKYSKLMLFEHYFQNVQTGHKSPCAREFVVEHKRELGEFRKRRVLPDSMAEEIPVRSQERMVTLVQREAVMANL</sequence>
<protein>
    <submittedName>
        <fullName evidence="1">Uncharacterized protein</fullName>
    </submittedName>
</protein>
<dbReference type="OrthoDB" id="5244495at2759"/>
<organism evidence="1 2">
    <name type="scientific">Trichoderma harzianum</name>
    <name type="common">Hypocrea lixii</name>
    <dbReference type="NCBI Taxonomy" id="5544"/>
    <lineage>
        <taxon>Eukaryota</taxon>
        <taxon>Fungi</taxon>
        <taxon>Dikarya</taxon>
        <taxon>Ascomycota</taxon>
        <taxon>Pezizomycotina</taxon>
        <taxon>Sordariomycetes</taxon>
        <taxon>Hypocreomycetidae</taxon>
        <taxon>Hypocreales</taxon>
        <taxon>Hypocreaceae</taxon>
        <taxon>Trichoderma</taxon>
    </lineage>
</organism>
<comment type="caution">
    <text evidence="1">The sequence shown here is derived from an EMBL/GenBank/DDBJ whole genome shotgun (WGS) entry which is preliminary data.</text>
</comment>
<evidence type="ECO:0000313" key="1">
    <source>
        <dbReference type="EMBL" id="KKP03154.1"/>
    </source>
</evidence>
<gene>
    <name evidence="1" type="ORF">THAR02_04724</name>
</gene>
<proteinExistence type="predicted"/>
<dbReference type="OMA" id="PCAREFV"/>
<reference evidence="2" key="1">
    <citation type="journal article" date="2015" name="Genome Announc.">
        <title>Draft whole-genome sequence of the biocontrol agent Trichoderma harzianum T6776.</title>
        <authorList>
            <person name="Baroncelli R."/>
            <person name="Piaggeschi G."/>
            <person name="Fiorini L."/>
            <person name="Bertolini E."/>
            <person name="Zapparata A."/>
            <person name="Pe M.E."/>
            <person name="Sarrocco S."/>
            <person name="Vannacci G."/>
        </authorList>
    </citation>
    <scope>NUCLEOTIDE SEQUENCE [LARGE SCALE GENOMIC DNA]</scope>
    <source>
        <strain evidence="2">T6776</strain>
    </source>
</reference>
<accession>A0A0G0ADU5</accession>
<dbReference type="EMBL" id="JOKZ01000121">
    <property type="protein sequence ID" value="KKP03154.1"/>
    <property type="molecule type" value="Genomic_DNA"/>
</dbReference>
<dbReference type="AlphaFoldDB" id="A0A0G0ADU5"/>
<evidence type="ECO:0000313" key="2">
    <source>
        <dbReference type="Proteomes" id="UP000034112"/>
    </source>
</evidence>
<name>A0A0G0ADU5_TRIHA</name>